<accession>A0ABN8Y2C1</accession>
<organism evidence="1 2">
    <name type="scientific">Rangifer tarandus platyrhynchus</name>
    <name type="common">Svalbard reindeer</name>
    <dbReference type="NCBI Taxonomy" id="3082113"/>
    <lineage>
        <taxon>Eukaryota</taxon>
        <taxon>Metazoa</taxon>
        <taxon>Chordata</taxon>
        <taxon>Craniata</taxon>
        <taxon>Vertebrata</taxon>
        <taxon>Euteleostomi</taxon>
        <taxon>Mammalia</taxon>
        <taxon>Eutheria</taxon>
        <taxon>Laurasiatheria</taxon>
        <taxon>Artiodactyla</taxon>
        <taxon>Ruminantia</taxon>
        <taxon>Pecora</taxon>
        <taxon>Cervidae</taxon>
        <taxon>Odocoileinae</taxon>
        <taxon>Rangifer</taxon>
    </lineage>
</organism>
<reference evidence="1" key="1">
    <citation type="submission" date="2023-04" db="EMBL/GenBank/DDBJ databases">
        <authorList>
            <consortium name="ELIXIR-Norway"/>
        </authorList>
    </citation>
    <scope>NUCLEOTIDE SEQUENCE [LARGE SCALE GENOMIC DNA]</scope>
</reference>
<name>A0ABN8Y2C1_RANTA</name>
<dbReference type="Proteomes" id="UP001176941">
    <property type="component" value="Chromosome 12"/>
</dbReference>
<proteinExistence type="predicted"/>
<dbReference type="EMBL" id="OX459948">
    <property type="protein sequence ID" value="CAI9155426.1"/>
    <property type="molecule type" value="Genomic_DNA"/>
</dbReference>
<evidence type="ECO:0000313" key="1">
    <source>
        <dbReference type="EMBL" id="CAI9155426.1"/>
    </source>
</evidence>
<sequence>MSVQSNFKSHQEIWRSHQMRNCLKTSEANSMVSLLATSSSYVKSPRSLTMNLEPFEFTESLLGMIVFIWLDYRLPFTVKLLKGKKLLGSLCFKLLLDLILELW</sequence>
<protein>
    <submittedName>
        <fullName evidence="1">Uncharacterized protein</fullName>
    </submittedName>
</protein>
<gene>
    <name evidence="1" type="ORF">MRATA1EN1_LOCUS4388</name>
</gene>
<keyword evidence="2" id="KW-1185">Reference proteome</keyword>
<evidence type="ECO:0000313" key="2">
    <source>
        <dbReference type="Proteomes" id="UP001176941"/>
    </source>
</evidence>